<sequence>MAAKSSSIDVFQEQFRLLCNGDTEARNYVLCELSYLSIRLEQDSTNILAALASQLSDLFHFLLKDLLLAADRFVSFAAKEILLDMISNIPVTDLSCENCMSTLSIKNSSEFKLLGVHNALDCGMRQVLVCRSFESRIACMMLLRDLLNSDTRNMVLGSVLEVLRLHIVDKRIAWKESILSNLHHTILLLELLTDSIFILMKIEVEDLKVYDGVEQIGMEAMNVLCNLEFGRNVSMLLSSSFRFLVQLQDYLSFTQSIYEKKDTVSRMQFRARVALFLHSIVDRQIFDSLCFRQNDNSLSMVRPPFVSSESGCTLPAQWIHLFCSVKLSSLQTNDMQSHSLLKQVQQYFPTHDQLIQNLVDQDDLLIAVLDILLQIYVLPSSKCGWKEDEKFLNECNPDLLFGHLLKLFNFDALVIVDLLTSQGTHHV</sequence>
<evidence type="ECO:0000313" key="1">
    <source>
        <dbReference type="EMBL" id="CCA16254.1"/>
    </source>
</evidence>
<reference evidence="1" key="2">
    <citation type="submission" date="2011-02" db="EMBL/GenBank/DDBJ databases">
        <authorList>
            <person name="MacLean D."/>
        </authorList>
    </citation>
    <scope>NUCLEOTIDE SEQUENCE</scope>
</reference>
<dbReference type="HOGENOM" id="CLU_643138_0_0_1"/>
<organism evidence="1">
    <name type="scientific">Albugo laibachii Nc14</name>
    <dbReference type="NCBI Taxonomy" id="890382"/>
    <lineage>
        <taxon>Eukaryota</taxon>
        <taxon>Sar</taxon>
        <taxon>Stramenopiles</taxon>
        <taxon>Oomycota</taxon>
        <taxon>Peronosporomycetes</taxon>
        <taxon>Albuginales</taxon>
        <taxon>Albuginaceae</taxon>
        <taxon>Albugo</taxon>
    </lineage>
</organism>
<name>F0W563_9STRA</name>
<gene>
    <name evidence="1" type="primary">AlNc14C19G2034</name>
    <name evidence="1" type="ORF">ALNC14_023970</name>
</gene>
<reference evidence="1" key="1">
    <citation type="journal article" date="2011" name="PLoS Biol.">
        <title>Gene gain and loss during evolution of obligate parasitism in the white rust pathogen of Arabidopsis thaliana.</title>
        <authorList>
            <person name="Kemen E."/>
            <person name="Gardiner A."/>
            <person name="Schultz-Larsen T."/>
            <person name="Kemen A.C."/>
            <person name="Balmuth A.L."/>
            <person name="Robert-Seilaniantz A."/>
            <person name="Bailey K."/>
            <person name="Holub E."/>
            <person name="Studholme D.J."/>
            <person name="Maclean D."/>
            <person name="Jones J.D."/>
        </authorList>
    </citation>
    <scope>NUCLEOTIDE SEQUENCE</scope>
</reference>
<dbReference type="AlphaFoldDB" id="F0W563"/>
<proteinExistence type="predicted"/>
<dbReference type="EMBL" id="FR824064">
    <property type="protein sequence ID" value="CCA16254.1"/>
    <property type="molecule type" value="Genomic_DNA"/>
</dbReference>
<protein>
    <submittedName>
        <fullName evidence="1">AlNc14C19G2034 protein</fullName>
    </submittedName>
</protein>
<accession>F0W563</accession>